<dbReference type="PANTHER" id="PTHR10528:SF18">
    <property type="entry name" value="AF4_FMR2 FAMILY MEMBER 2"/>
    <property type="match status" value="1"/>
</dbReference>
<dbReference type="GO" id="GO:0043484">
    <property type="term" value="P:regulation of RNA splicing"/>
    <property type="evidence" value="ECO:0007669"/>
    <property type="project" value="TreeGrafter"/>
</dbReference>
<feature type="compositionally biased region" description="Low complexity" evidence="1">
    <location>
        <begin position="234"/>
        <end position="248"/>
    </location>
</feature>
<sequence>MNLQDRSALKKKEWERRTQEVQQDEDLFSTGFNLFGEPYKVRTNKGDALANRVQNTLGNYDEMKELLTSHSNQSQLVGIPKNSVPQTPVEKPDQPGFFPEAQRSRATSSQPGSHSISMPPPPANTMPGSSIVHGHQGKKSRSSEWSRGGHGSSGAQTAQPVSRGKHSSHEQTSSRHDQDQEDSSPNPSGPTTSSHSNRKQAQSGKGPATAELGLGKSPAEQDLCSHGSNSPMASTSLLPSGLSTPTFPQGLHCKPSSAVQQKPTAYVRPMDGQDQVPNDSPELKPPVELVEGYNSVPFVGLLDTKSSTVFIVAFLMRDFLSPSPQVSLSSDSSCVEEILREMTHSWPPPLTAIHTPGKAEQTKFPIPSKVLSLSLSLSLSLTVPLNYLY</sequence>
<dbReference type="Ensembl" id="ENSCCRT00015093361.1">
    <property type="protein sequence ID" value="ENSCCRP00015090446.1"/>
    <property type="gene ID" value="ENSCCRG00015036503.1"/>
</dbReference>
<feature type="compositionally biased region" description="Basic and acidic residues" evidence="1">
    <location>
        <begin position="7"/>
        <end position="19"/>
    </location>
</feature>
<dbReference type="Pfam" id="PF05110">
    <property type="entry name" value="AF-4"/>
    <property type="match status" value="1"/>
</dbReference>
<organism evidence="2 3">
    <name type="scientific">Cyprinus carpio</name>
    <name type="common">Common carp</name>
    <dbReference type="NCBI Taxonomy" id="7962"/>
    <lineage>
        <taxon>Eukaryota</taxon>
        <taxon>Metazoa</taxon>
        <taxon>Chordata</taxon>
        <taxon>Craniata</taxon>
        <taxon>Vertebrata</taxon>
        <taxon>Euteleostomi</taxon>
        <taxon>Actinopterygii</taxon>
        <taxon>Neopterygii</taxon>
        <taxon>Teleostei</taxon>
        <taxon>Ostariophysi</taxon>
        <taxon>Cypriniformes</taxon>
        <taxon>Cyprinidae</taxon>
        <taxon>Cyprininae</taxon>
        <taxon>Cyprinus</taxon>
    </lineage>
</organism>
<feature type="compositionally biased region" description="Polar residues" evidence="1">
    <location>
        <begin position="104"/>
        <end position="116"/>
    </location>
</feature>
<protein>
    <submittedName>
        <fullName evidence="2">AF4/FMR2 family, member 2</fullName>
    </submittedName>
</protein>
<feature type="region of interest" description="Disordered" evidence="1">
    <location>
        <begin position="1"/>
        <end position="25"/>
    </location>
</feature>
<dbReference type="PANTHER" id="PTHR10528">
    <property type="entry name" value="AF4/FMR2 FAMILY MEMBER"/>
    <property type="match status" value="1"/>
</dbReference>
<reference evidence="2" key="1">
    <citation type="submission" date="2025-08" db="UniProtKB">
        <authorList>
            <consortium name="Ensembl"/>
        </authorList>
    </citation>
    <scope>IDENTIFICATION</scope>
</reference>
<feature type="compositionally biased region" description="Low complexity" evidence="1">
    <location>
        <begin position="183"/>
        <end position="195"/>
    </location>
</feature>
<accession>A0A8C1Y649</accession>
<evidence type="ECO:0000256" key="1">
    <source>
        <dbReference type="SAM" id="MobiDB-lite"/>
    </source>
</evidence>
<evidence type="ECO:0000313" key="3">
    <source>
        <dbReference type="Proteomes" id="UP000694700"/>
    </source>
</evidence>
<dbReference type="GO" id="GO:0016607">
    <property type="term" value="C:nuclear speck"/>
    <property type="evidence" value="ECO:0007669"/>
    <property type="project" value="TreeGrafter"/>
</dbReference>
<feature type="compositionally biased region" description="Basic and acidic residues" evidence="1">
    <location>
        <begin position="167"/>
        <end position="178"/>
    </location>
</feature>
<feature type="region of interest" description="Disordered" evidence="1">
    <location>
        <begin position="67"/>
        <end position="262"/>
    </location>
</feature>
<name>A0A8C1Y649_CYPCA</name>
<dbReference type="InterPro" id="IPR007797">
    <property type="entry name" value="AF4/FMR2"/>
</dbReference>
<dbReference type="Proteomes" id="UP000694700">
    <property type="component" value="Unplaced"/>
</dbReference>
<dbReference type="AlphaFoldDB" id="A0A8C1Y649"/>
<dbReference type="GO" id="GO:0002151">
    <property type="term" value="F:G-quadruplex RNA binding"/>
    <property type="evidence" value="ECO:0007669"/>
    <property type="project" value="TreeGrafter"/>
</dbReference>
<dbReference type="Gene3D" id="6.10.250.2670">
    <property type="match status" value="1"/>
</dbReference>
<evidence type="ECO:0000313" key="2">
    <source>
        <dbReference type="Ensembl" id="ENSCCRP00015090446.1"/>
    </source>
</evidence>
<proteinExistence type="predicted"/>